<keyword evidence="4 11" id="KW-0436">Ligase</keyword>
<evidence type="ECO:0000256" key="6">
    <source>
        <dbReference type="ARBA" id="ARBA00022840"/>
    </source>
</evidence>
<comment type="caution">
    <text evidence="12">The sequence shown here is derived from an EMBL/GenBank/DDBJ whole genome shotgun (WGS) entry which is preliminary data.</text>
</comment>
<evidence type="ECO:0000256" key="8">
    <source>
        <dbReference type="ARBA" id="ARBA00023146"/>
    </source>
</evidence>
<dbReference type="GO" id="GO:0005739">
    <property type="term" value="C:mitochondrion"/>
    <property type="evidence" value="ECO:0007669"/>
    <property type="project" value="UniProtKB-SubCell"/>
</dbReference>
<evidence type="ECO:0000313" key="12">
    <source>
        <dbReference type="EMBL" id="GFH45144.1"/>
    </source>
</evidence>
<dbReference type="InterPro" id="IPR002305">
    <property type="entry name" value="aa-tRNA-synth_Ic"/>
</dbReference>
<evidence type="ECO:0000256" key="10">
    <source>
        <dbReference type="ARBA" id="ARBA00049929"/>
    </source>
</evidence>
<evidence type="ECO:0000256" key="3">
    <source>
        <dbReference type="ARBA" id="ARBA00013161"/>
    </source>
</evidence>
<dbReference type="AlphaFoldDB" id="A0AAD3CGC5"/>
<comment type="catalytic activity">
    <reaction evidence="10">
        <text>tRNA(Trp) + L-tryptophan + ATP = L-tryptophyl-tRNA(Trp) + AMP + diphosphate + H(+)</text>
        <dbReference type="Rhea" id="RHEA:24080"/>
        <dbReference type="Rhea" id="RHEA-COMP:9671"/>
        <dbReference type="Rhea" id="RHEA-COMP:9705"/>
        <dbReference type="ChEBI" id="CHEBI:15378"/>
        <dbReference type="ChEBI" id="CHEBI:30616"/>
        <dbReference type="ChEBI" id="CHEBI:33019"/>
        <dbReference type="ChEBI" id="CHEBI:57912"/>
        <dbReference type="ChEBI" id="CHEBI:78442"/>
        <dbReference type="ChEBI" id="CHEBI:78535"/>
        <dbReference type="ChEBI" id="CHEBI:456215"/>
        <dbReference type="EC" id="6.1.1.2"/>
    </reaction>
</comment>
<dbReference type="InterPro" id="IPR001412">
    <property type="entry name" value="aa-tRNA-synth_I_CS"/>
</dbReference>
<evidence type="ECO:0000313" key="13">
    <source>
        <dbReference type="Proteomes" id="UP001054902"/>
    </source>
</evidence>
<dbReference type="InterPro" id="IPR002306">
    <property type="entry name" value="Trp-tRNA-ligase"/>
</dbReference>
<protein>
    <recommendedName>
        <fullName evidence="3">tryptophan--tRNA ligase</fullName>
        <ecNumber evidence="3">6.1.1.2</ecNumber>
    </recommendedName>
    <alternativeName>
        <fullName evidence="9">Tryptophanyl-tRNA synthetase</fullName>
    </alternativeName>
</protein>
<dbReference type="PANTHER" id="PTHR43766">
    <property type="entry name" value="TRYPTOPHAN--TRNA LIGASE, MITOCHONDRIAL"/>
    <property type="match status" value="1"/>
</dbReference>
<dbReference type="PRINTS" id="PR01039">
    <property type="entry name" value="TRNASYNTHTRP"/>
</dbReference>
<evidence type="ECO:0000256" key="1">
    <source>
        <dbReference type="ARBA" id="ARBA00004173"/>
    </source>
</evidence>
<comment type="similarity">
    <text evidence="2 11">Belongs to the class-I aminoacyl-tRNA synthetase family.</text>
</comment>
<gene>
    <name evidence="12" type="ORF">CTEN210_01618</name>
</gene>
<dbReference type="SUPFAM" id="SSF52374">
    <property type="entry name" value="Nucleotidylyl transferase"/>
    <property type="match status" value="1"/>
</dbReference>
<dbReference type="FunFam" id="1.10.240.10:FF:000002">
    <property type="entry name" value="Tryptophan--tRNA ligase"/>
    <property type="match status" value="1"/>
</dbReference>
<reference evidence="12 13" key="1">
    <citation type="journal article" date="2021" name="Sci. Rep.">
        <title>The genome of the diatom Chaetoceros tenuissimus carries an ancient integrated fragment of an extant virus.</title>
        <authorList>
            <person name="Hongo Y."/>
            <person name="Kimura K."/>
            <person name="Takaki Y."/>
            <person name="Yoshida Y."/>
            <person name="Baba S."/>
            <person name="Kobayashi G."/>
            <person name="Nagasaki K."/>
            <person name="Hano T."/>
            <person name="Tomaru Y."/>
        </authorList>
    </citation>
    <scope>NUCLEOTIDE SEQUENCE [LARGE SCALE GENOMIC DNA]</scope>
    <source>
        <strain evidence="12 13">NIES-3715</strain>
    </source>
</reference>
<dbReference type="EC" id="6.1.1.2" evidence="3"/>
<name>A0AAD3CGC5_9STRA</name>
<evidence type="ECO:0000256" key="9">
    <source>
        <dbReference type="ARBA" id="ARBA00030268"/>
    </source>
</evidence>
<keyword evidence="8 11" id="KW-0030">Aminoacyl-tRNA synthetase</keyword>
<dbReference type="GO" id="GO:0005524">
    <property type="term" value="F:ATP binding"/>
    <property type="evidence" value="ECO:0007669"/>
    <property type="project" value="UniProtKB-KW"/>
</dbReference>
<dbReference type="NCBIfam" id="TIGR00233">
    <property type="entry name" value="trpS"/>
    <property type="match status" value="1"/>
</dbReference>
<keyword evidence="7 11" id="KW-0648">Protein biosynthesis</keyword>
<evidence type="ECO:0000256" key="11">
    <source>
        <dbReference type="RuleBase" id="RU363036"/>
    </source>
</evidence>
<dbReference type="EMBL" id="BLLK01000020">
    <property type="protein sequence ID" value="GFH45144.1"/>
    <property type="molecule type" value="Genomic_DNA"/>
</dbReference>
<keyword evidence="5 11" id="KW-0547">Nucleotide-binding</keyword>
<evidence type="ECO:0000256" key="5">
    <source>
        <dbReference type="ARBA" id="ARBA00022741"/>
    </source>
</evidence>
<dbReference type="GO" id="GO:0004830">
    <property type="term" value="F:tryptophan-tRNA ligase activity"/>
    <property type="evidence" value="ECO:0007669"/>
    <property type="project" value="UniProtKB-EC"/>
</dbReference>
<dbReference type="GO" id="GO:0006436">
    <property type="term" value="P:tryptophanyl-tRNA aminoacylation"/>
    <property type="evidence" value="ECO:0007669"/>
    <property type="project" value="InterPro"/>
</dbReference>
<dbReference type="CDD" id="cd00806">
    <property type="entry name" value="TrpRS_core"/>
    <property type="match status" value="1"/>
</dbReference>
<dbReference type="Gene3D" id="1.10.240.10">
    <property type="entry name" value="Tyrosyl-Transfer RNA Synthetase"/>
    <property type="match status" value="1"/>
</dbReference>
<evidence type="ECO:0000256" key="2">
    <source>
        <dbReference type="ARBA" id="ARBA00005594"/>
    </source>
</evidence>
<dbReference type="Gene3D" id="3.40.50.620">
    <property type="entry name" value="HUPs"/>
    <property type="match status" value="1"/>
</dbReference>
<dbReference type="PROSITE" id="PS00178">
    <property type="entry name" value="AA_TRNA_LIGASE_I"/>
    <property type="match status" value="1"/>
</dbReference>
<dbReference type="InterPro" id="IPR024109">
    <property type="entry name" value="Trp-tRNA-ligase_bac-type"/>
</dbReference>
<dbReference type="InterPro" id="IPR050203">
    <property type="entry name" value="Trp-tRNA_synthetase"/>
</dbReference>
<evidence type="ECO:0000256" key="4">
    <source>
        <dbReference type="ARBA" id="ARBA00022598"/>
    </source>
</evidence>
<accession>A0AAD3CGC5</accession>
<sequence>MATIALLARATSAFTPSSHVISSLATRSVVSTSSHFMSTATSAETETDKPMKTRTRRILSGVQPTGSLHLGNYLGAIRQWVEFQDLECEPKIEDGVRIETENFFCVVDLHAITMPHDPKELEESTLSSAALYLAAGIDPKKSKVFIQSHVPAHSELSWLLNCATPMNWLERMIQFKDKARKAGTESVGVGLFTYPVLMAADILLYQADRVPVGEDQRQHLELARDIVRRWTDLYNKGGPFKKRCKKAGIPSFPTFTEPEAMIVKSGGARIMSLSDGTNKMSKSDENDNSRINVLDPPKVIRDKIKKCKTDVVKGLEWDNPERPEATNLLSIYQAVQPGRTKEDILEEVKDMSWGEFKPVLADAIIAHLEPIQNRYHEIRNDEEYLMGVLKEGSDAANAVANKTLKAARVAMGFVDRD</sequence>
<comment type="subcellular location">
    <subcellularLocation>
        <location evidence="1">Mitochondrion</location>
    </subcellularLocation>
</comment>
<organism evidence="12 13">
    <name type="scientific">Chaetoceros tenuissimus</name>
    <dbReference type="NCBI Taxonomy" id="426638"/>
    <lineage>
        <taxon>Eukaryota</taxon>
        <taxon>Sar</taxon>
        <taxon>Stramenopiles</taxon>
        <taxon>Ochrophyta</taxon>
        <taxon>Bacillariophyta</taxon>
        <taxon>Coscinodiscophyceae</taxon>
        <taxon>Chaetocerotophycidae</taxon>
        <taxon>Chaetocerotales</taxon>
        <taxon>Chaetocerotaceae</taxon>
        <taxon>Chaetoceros</taxon>
    </lineage>
</organism>
<evidence type="ECO:0000256" key="7">
    <source>
        <dbReference type="ARBA" id="ARBA00022917"/>
    </source>
</evidence>
<keyword evidence="13" id="KW-1185">Reference proteome</keyword>
<dbReference type="InterPro" id="IPR014729">
    <property type="entry name" value="Rossmann-like_a/b/a_fold"/>
</dbReference>
<proteinExistence type="inferred from homology"/>
<dbReference type="PANTHER" id="PTHR43766:SF1">
    <property type="entry name" value="TRYPTOPHAN--TRNA LIGASE, MITOCHONDRIAL"/>
    <property type="match status" value="1"/>
</dbReference>
<dbReference type="Proteomes" id="UP001054902">
    <property type="component" value="Unassembled WGS sequence"/>
</dbReference>
<keyword evidence="6 11" id="KW-0067">ATP-binding</keyword>
<dbReference type="HAMAP" id="MF_00140_B">
    <property type="entry name" value="Trp_tRNA_synth_B"/>
    <property type="match status" value="1"/>
</dbReference>
<dbReference type="Pfam" id="PF00579">
    <property type="entry name" value="tRNA-synt_1b"/>
    <property type="match status" value="1"/>
</dbReference>